<dbReference type="Proteomes" id="UP001470230">
    <property type="component" value="Unassembled WGS sequence"/>
</dbReference>
<keyword evidence="7" id="KW-1185">Reference proteome</keyword>
<dbReference type="PANTHER" id="PTHR12682:SF11">
    <property type="entry name" value="PROTEIN ARCHEASE"/>
    <property type="match status" value="1"/>
</dbReference>
<feature type="domain" description="Archease" evidence="5">
    <location>
        <begin position="5"/>
        <end position="143"/>
    </location>
</feature>
<evidence type="ECO:0000256" key="3">
    <source>
        <dbReference type="ARBA" id="ARBA00022723"/>
    </source>
</evidence>
<evidence type="ECO:0000256" key="4">
    <source>
        <dbReference type="ARBA" id="ARBA00022837"/>
    </source>
</evidence>
<name>A0ABR2K458_9EUKA</name>
<accession>A0ABR2K458</accession>
<dbReference type="InterPro" id="IPR002804">
    <property type="entry name" value="Archease"/>
</dbReference>
<dbReference type="InterPro" id="IPR036820">
    <property type="entry name" value="Archease_dom_sf"/>
</dbReference>
<protein>
    <submittedName>
        <fullName evidence="6">Protein archease</fullName>
    </submittedName>
</protein>
<dbReference type="InterPro" id="IPR023572">
    <property type="entry name" value="Archease_dom"/>
</dbReference>
<comment type="caution">
    <text evidence="6">The sequence shown here is derived from an EMBL/GenBank/DDBJ whole genome shotgun (WGS) entry which is preliminary data.</text>
</comment>
<sequence>MSDGYEYIDHPADIQIHSWGTNINKALEPLAIGLFGVMFDISGFSDKLEKKISIKGNDILSMVYSFLDEWLFNFDANDFVLKRIEVTKVDLENFEVEATGYGEEFDMEKHADFRRTEVKAITYASMKVDIKDNQTDIYVIVDL</sequence>
<evidence type="ECO:0000256" key="1">
    <source>
        <dbReference type="ARBA" id="ARBA00007963"/>
    </source>
</evidence>
<evidence type="ECO:0000256" key="2">
    <source>
        <dbReference type="ARBA" id="ARBA00022694"/>
    </source>
</evidence>
<keyword evidence="3" id="KW-0479">Metal-binding</keyword>
<evidence type="ECO:0000313" key="7">
    <source>
        <dbReference type="Proteomes" id="UP001470230"/>
    </source>
</evidence>
<evidence type="ECO:0000313" key="6">
    <source>
        <dbReference type="EMBL" id="KAK8885643.1"/>
    </source>
</evidence>
<dbReference type="Gene3D" id="3.55.10.10">
    <property type="entry name" value="Archease domain"/>
    <property type="match status" value="1"/>
</dbReference>
<organism evidence="6 7">
    <name type="scientific">Tritrichomonas musculus</name>
    <dbReference type="NCBI Taxonomy" id="1915356"/>
    <lineage>
        <taxon>Eukaryota</taxon>
        <taxon>Metamonada</taxon>
        <taxon>Parabasalia</taxon>
        <taxon>Tritrichomonadida</taxon>
        <taxon>Tritrichomonadidae</taxon>
        <taxon>Tritrichomonas</taxon>
    </lineage>
</organism>
<comment type="similarity">
    <text evidence="1">Belongs to the archease family.</text>
</comment>
<proteinExistence type="inferred from homology"/>
<keyword evidence="4" id="KW-0106">Calcium</keyword>
<evidence type="ECO:0000259" key="5">
    <source>
        <dbReference type="Pfam" id="PF01951"/>
    </source>
</evidence>
<reference evidence="6 7" key="1">
    <citation type="submission" date="2024-04" db="EMBL/GenBank/DDBJ databases">
        <title>Tritrichomonas musculus Genome.</title>
        <authorList>
            <person name="Alves-Ferreira E."/>
            <person name="Grigg M."/>
            <person name="Lorenzi H."/>
            <person name="Galac M."/>
        </authorList>
    </citation>
    <scope>NUCLEOTIDE SEQUENCE [LARGE SCALE GENOMIC DNA]</scope>
    <source>
        <strain evidence="6 7">EAF2021</strain>
    </source>
</reference>
<dbReference type="PANTHER" id="PTHR12682">
    <property type="entry name" value="ARCHEASE"/>
    <property type="match status" value="1"/>
</dbReference>
<dbReference type="Pfam" id="PF01951">
    <property type="entry name" value="Archease"/>
    <property type="match status" value="1"/>
</dbReference>
<gene>
    <name evidence="6" type="ORF">M9Y10_041095</name>
</gene>
<dbReference type="SUPFAM" id="SSF69819">
    <property type="entry name" value="MTH1598-like"/>
    <property type="match status" value="1"/>
</dbReference>
<keyword evidence="2" id="KW-0819">tRNA processing</keyword>
<dbReference type="EMBL" id="JAPFFF010000007">
    <property type="protein sequence ID" value="KAK8885643.1"/>
    <property type="molecule type" value="Genomic_DNA"/>
</dbReference>